<reference evidence="4" key="1">
    <citation type="submission" date="2016-10" db="EMBL/GenBank/DDBJ databases">
        <title>Rodentibacter gen. nov. and new species.</title>
        <authorList>
            <person name="Christensen H."/>
        </authorList>
    </citation>
    <scope>NUCLEOTIDE SEQUENCE [LARGE SCALE GENOMIC DNA]</scope>
    <source>
        <strain evidence="4">Ppn152</strain>
    </source>
</reference>
<protein>
    <submittedName>
        <fullName evidence="3">Flp operon protein B</fullName>
    </submittedName>
</protein>
<dbReference type="Pfam" id="PF01478">
    <property type="entry name" value="Peptidase_A24"/>
    <property type="match status" value="1"/>
</dbReference>
<dbReference type="Proteomes" id="UP000189114">
    <property type="component" value="Unassembled WGS sequence"/>
</dbReference>
<sequence length="143" mass="16178">MKECIILLLNFFIILLLINLSWTDIRVRVIRNRVVTLLLAVILIFTYLKYDTVFIFPALVSLSVGFILFTLKVIGAGDIKLISVLMLAIPSFQIMSFLFFTTFSGLLLIIVGWLFFKNEIKTKGLPYGVAISTGFFINSILFG</sequence>
<feature type="transmembrane region" description="Helical" evidence="1">
    <location>
        <begin position="54"/>
        <end position="74"/>
    </location>
</feature>
<dbReference type="InterPro" id="IPR000045">
    <property type="entry name" value="Prepilin_IV_endopep_pep"/>
</dbReference>
<dbReference type="AlphaFoldDB" id="A0A1V3KM35"/>
<accession>A0A1V3KM35</accession>
<dbReference type="RefSeq" id="WP_077586595.1">
    <property type="nucleotide sequence ID" value="NZ_MLAE01000021.1"/>
</dbReference>
<feature type="domain" description="Prepilin type IV endopeptidase peptidase" evidence="2">
    <location>
        <begin position="12"/>
        <end position="110"/>
    </location>
</feature>
<evidence type="ECO:0000256" key="1">
    <source>
        <dbReference type="SAM" id="Phobius"/>
    </source>
</evidence>
<dbReference type="EMBL" id="MLAE01000021">
    <property type="protein sequence ID" value="OOF78686.1"/>
    <property type="molecule type" value="Genomic_DNA"/>
</dbReference>
<evidence type="ECO:0000313" key="3">
    <source>
        <dbReference type="EMBL" id="OOF78686.1"/>
    </source>
</evidence>
<keyword evidence="1" id="KW-0472">Membrane</keyword>
<name>A0A1V3KM35_9PAST</name>
<evidence type="ECO:0000259" key="2">
    <source>
        <dbReference type="Pfam" id="PF01478"/>
    </source>
</evidence>
<evidence type="ECO:0000313" key="4">
    <source>
        <dbReference type="Proteomes" id="UP000189114"/>
    </source>
</evidence>
<comment type="caution">
    <text evidence="3">The sequence shown here is derived from an EMBL/GenBank/DDBJ whole genome shotgun (WGS) entry which is preliminary data.</text>
</comment>
<dbReference type="GO" id="GO:0016020">
    <property type="term" value="C:membrane"/>
    <property type="evidence" value="ECO:0007669"/>
    <property type="project" value="InterPro"/>
</dbReference>
<proteinExistence type="predicted"/>
<feature type="transmembrane region" description="Helical" evidence="1">
    <location>
        <begin position="30"/>
        <end position="48"/>
    </location>
</feature>
<keyword evidence="1" id="KW-0812">Transmembrane</keyword>
<gene>
    <name evidence="3" type="ORF">BKG96_05060</name>
</gene>
<keyword evidence="1" id="KW-1133">Transmembrane helix</keyword>
<dbReference type="Gene3D" id="1.20.120.1220">
    <property type="match status" value="1"/>
</dbReference>
<feature type="transmembrane region" description="Helical" evidence="1">
    <location>
        <begin position="81"/>
        <end position="113"/>
    </location>
</feature>
<feature type="transmembrane region" description="Helical" evidence="1">
    <location>
        <begin position="125"/>
        <end position="142"/>
    </location>
</feature>
<organism evidence="3 4">
    <name type="scientific">Rodentibacter caecimuris</name>
    <dbReference type="NCBI Taxonomy" id="1796644"/>
    <lineage>
        <taxon>Bacteria</taxon>
        <taxon>Pseudomonadati</taxon>
        <taxon>Pseudomonadota</taxon>
        <taxon>Gammaproteobacteria</taxon>
        <taxon>Pasteurellales</taxon>
        <taxon>Pasteurellaceae</taxon>
        <taxon>Rodentibacter</taxon>
    </lineage>
</organism>
<feature type="transmembrane region" description="Helical" evidence="1">
    <location>
        <begin position="6"/>
        <end position="23"/>
    </location>
</feature>
<dbReference type="GO" id="GO:0004190">
    <property type="term" value="F:aspartic-type endopeptidase activity"/>
    <property type="evidence" value="ECO:0007669"/>
    <property type="project" value="InterPro"/>
</dbReference>